<keyword evidence="6" id="KW-0472">Membrane</keyword>
<dbReference type="STRING" id="307972.A0A2G8LPP6"/>
<dbReference type="Gene3D" id="2.60.120.1030">
    <property type="entry name" value="Clp1, DNA binding domain"/>
    <property type="match status" value="1"/>
</dbReference>
<gene>
    <name evidence="8" type="ORF">BSL78_00846</name>
</gene>
<dbReference type="Proteomes" id="UP000230750">
    <property type="component" value="Unassembled WGS sequence"/>
</dbReference>
<accession>A0A2G8LPP6</accession>
<name>A0A2G8LPP6_STIJA</name>
<keyword evidence="9" id="KW-1185">Reference proteome</keyword>
<reference evidence="8 9" key="1">
    <citation type="journal article" date="2017" name="PLoS Biol.">
        <title>The sea cucumber genome provides insights into morphological evolution and visceral regeneration.</title>
        <authorList>
            <person name="Zhang X."/>
            <person name="Sun L."/>
            <person name="Yuan J."/>
            <person name="Sun Y."/>
            <person name="Gao Y."/>
            <person name="Zhang L."/>
            <person name="Li S."/>
            <person name="Dai H."/>
            <person name="Hamel J.F."/>
            <person name="Liu C."/>
            <person name="Yu Y."/>
            <person name="Liu S."/>
            <person name="Lin W."/>
            <person name="Guo K."/>
            <person name="Jin S."/>
            <person name="Xu P."/>
            <person name="Storey K.B."/>
            <person name="Huan P."/>
            <person name="Zhang T."/>
            <person name="Zhou Y."/>
            <person name="Zhang J."/>
            <person name="Lin C."/>
            <person name="Li X."/>
            <person name="Xing L."/>
            <person name="Huo D."/>
            <person name="Sun M."/>
            <person name="Wang L."/>
            <person name="Mercier A."/>
            <person name="Li F."/>
            <person name="Yang H."/>
            <person name="Xiang J."/>
        </authorList>
    </citation>
    <scope>NUCLEOTIDE SEQUENCE [LARGE SCALE GENOMIC DNA]</scope>
    <source>
        <strain evidence="8">Shaxun</strain>
        <tissue evidence="8">Muscle</tissue>
    </source>
</reference>
<dbReference type="InterPro" id="IPR032324">
    <property type="entry name" value="Clp1_N"/>
</dbReference>
<evidence type="ECO:0000313" key="9">
    <source>
        <dbReference type="Proteomes" id="UP000230750"/>
    </source>
</evidence>
<keyword evidence="6" id="KW-0812">Transmembrane</keyword>
<organism evidence="8 9">
    <name type="scientific">Stichopus japonicus</name>
    <name type="common">Sea cucumber</name>
    <dbReference type="NCBI Taxonomy" id="307972"/>
    <lineage>
        <taxon>Eukaryota</taxon>
        <taxon>Metazoa</taxon>
        <taxon>Echinodermata</taxon>
        <taxon>Eleutherozoa</taxon>
        <taxon>Echinozoa</taxon>
        <taxon>Holothuroidea</taxon>
        <taxon>Aspidochirotacea</taxon>
        <taxon>Aspidochirotida</taxon>
        <taxon>Stichopodidae</taxon>
        <taxon>Apostichopus</taxon>
    </lineage>
</organism>
<dbReference type="PANTHER" id="PTHR12755">
    <property type="entry name" value="CLEAVAGE/POLYADENYLATION FACTOR IA SUBUNIT CLP1P"/>
    <property type="match status" value="1"/>
</dbReference>
<feature type="domain" description="Clp1 N-terminal" evidence="7">
    <location>
        <begin position="18"/>
        <end position="76"/>
    </location>
</feature>
<evidence type="ECO:0000256" key="1">
    <source>
        <dbReference type="ARBA" id="ARBA00004123"/>
    </source>
</evidence>
<dbReference type="GO" id="GO:0006397">
    <property type="term" value="P:mRNA processing"/>
    <property type="evidence" value="ECO:0007669"/>
    <property type="project" value="UniProtKB-KW"/>
</dbReference>
<dbReference type="InterPro" id="IPR038239">
    <property type="entry name" value="Clp1_N_sf"/>
</dbReference>
<dbReference type="GO" id="GO:0005524">
    <property type="term" value="F:ATP binding"/>
    <property type="evidence" value="ECO:0007669"/>
    <property type="project" value="UniProtKB-KW"/>
</dbReference>
<dbReference type="EMBL" id="MRZV01000016">
    <property type="protein sequence ID" value="PIK62238.1"/>
    <property type="molecule type" value="Genomic_DNA"/>
</dbReference>
<keyword evidence="4" id="KW-0067">ATP-binding</keyword>
<dbReference type="GO" id="GO:0006388">
    <property type="term" value="P:tRNA splicing, via endonucleolytic cleavage and ligation"/>
    <property type="evidence" value="ECO:0007669"/>
    <property type="project" value="TreeGrafter"/>
</dbReference>
<keyword evidence="6" id="KW-1133">Transmembrane helix</keyword>
<evidence type="ECO:0000256" key="5">
    <source>
        <dbReference type="ARBA" id="ARBA00023242"/>
    </source>
</evidence>
<evidence type="ECO:0000313" key="8">
    <source>
        <dbReference type="EMBL" id="PIK62238.1"/>
    </source>
</evidence>
<sequence length="132" mass="15498">MEKPKEEKTKLDGTEYPLGRESELRFEVDNEETVEIEIKEGLAEIFGTELLLERAYKFKSGAKAAIFTWHGCIVIISFLIYILMIQMFCRLFPLSDAQMVSWKYAEAIKIITFCHFEKETFHRERFGNFAVK</sequence>
<comment type="caution">
    <text evidence="8">The sequence shown here is derived from an EMBL/GenBank/DDBJ whole genome shotgun (WGS) entry which is preliminary data.</text>
</comment>
<keyword evidence="8" id="KW-0808">Transferase</keyword>
<dbReference type="AlphaFoldDB" id="A0A2G8LPP6"/>
<keyword evidence="8" id="KW-0418">Kinase</keyword>
<evidence type="ECO:0000256" key="6">
    <source>
        <dbReference type="SAM" id="Phobius"/>
    </source>
</evidence>
<evidence type="ECO:0000256" key="2">
    <source>
        <dbReference type="ARBA" id="ARBA00022664"/>
    </source>
</evidence>
<dbReference type="OrthoDB" id="258143at2759"/>
<keyword evidence="2" id="KW-0507">mRNA processing</keyword>
<dbReference type="GO" id="GO:0051731">
    <property type="term" value="F:polynucleotide 5'-hydroxyl-kinase activity"/>
    <property type="evidence" value="ECO:0007669"/>
    <property type="project" value="InterPro"/>
</dbReference>
<comment type="subcellular location">
    <subcellularLocation>
        <location evidence="1">Nucleus</location>
    </subcellularLocation>
</comment>
<evidence type="ECO:0000256" key="4">
    <source>
        <dbReference type="ARBA" id="ARBA00022840"/>
    </source>
</evidence>
<protein>
    <submittedName>
        <fullName evidence="8">Putative polyribonucleotide 5'-hydroxyl-kinase Clp1</fullName>
    </submittedName>
</protein>
<feature type="transmembrane region" description="Helical" evidence="6">
    <location>
        <begin position="64"/>
        <end position="84"/>
    </location>
</feature>
<dbReference type="Pfam" id="PF16573">
    <property type="entry name" value="CLP1_N"/>
    <property type="match status" value="1"/>
</dbReference>
<keyword evidence="5" id="KW-0539">Nucleus</keyword>
<evidence type="ECO:0000259" key="7">
    <source>
        <dbReference type="Pfam" id="PF16573"/>
    </source>
</evidence>
<dbReference type="FunFam" id="2.60.120.1030:FF:000001">
    <property type="entry name" value="Protein CLP1 homolog 5"/>
    <property type="match status" value="1"/>
</dbReference>
<keyword evidence="3" id="KW-0547">Nucleotide-binding</keyword>
<proteinExistence type="predicted"/>
<dbReference type="GO" id="GO:0005634">
    <property type="term" value="C:nucleus"/>
    <property type="evidence" value="ECO:0007669"/>
    <property type="project" value="UniProtKB-SubCell"/>
</dbReference>
<evidence type="ECO:0000256" key="3">
    <source>
        <dbReference type="ARBA" id="ARBA00022741"/>
    </source>
</evidence>
<dbReference type="InterPro" id="IPR045116">
    <property type="entry name" value="Clp1/Grc3"/>
</dbReference>
<dbReference type="PANTHER" id="PTHR12755:SF6">
    <property type="entry name" value="POLYRIBONUCLEOTIDE 5'-HYDROXYL-KINASE CLP1"/>
    <property type="match status" value="1"/>
</dbReference>